<sequence length="244" mass="27476">MEVKNHVFYNIEKSAERIQEILDSNSANYEEKGNVVPSRATLTYNNGYYVNVTALFIDIIGSSKLIEACQRTTLAKIYRGFISECVAIISSTSLCREVSIHGDCVWGIFERPKKSDIDSVFSIAAKLNSLVKILNLKLRKKNYQTISVGIGIDYGRTLMIQAGYKGSSINDVVWMGNVVNNACHLANKAGRDDRKNIVVTNAIYSILNEHNQSLLSPYYDWEQHSSNYEGNVINTSMEKWIDNN</sequence>
<dbReference type="RefSeq" id="WP_120056183.1">
    <property type="nucleotide sequence ID" value="NZ_JACRWI010000011.1"/>
</dbReference>
<evidence type="ECO:0000259" key="1">
    <source>
        <dbReference type="PROSITE" id="PS50125"/>
    </source>
</evidence>
<keyword evidence="3" id="KW-1185">Reference proteome</keyword>
<evidence type="ECO:0000313" key="3">
    <source>
        <dbReference type="Proteomes" id="UP000640363"/>
    </source>
</evidence>
<reference evidence="2 3" key="1">
    <citation type="submission" date="2020-08" db="EMBL/GenBank/DDBJ databases">
        <authorList>
            <person name="Liu C."/>
            <person name="Sun Q."/>
        </authorList>
    </citation>
    <scope>NUCLEOTIDE SEQUENCE [LARGE SCALE GENOMIC DNA]</scope>
    <source>
        <strain evidence="2 3">NSJ-78</strain>
    </source>
</reference>
<organism evidence="2 3">
    <name type="scientific">Veillonella hominis</name>
    <dbReference type="NCBI Taxonomy" id="2764330"/>
    <lineage>
        <taxon>Bacteria</taxon>
        <taxon>Bacillati</taxon>
        <taxon>Bacillota</taxon>
        <taxon>Negativicutes</taxon>
        <taxon>Veillonellales</taxon>
        <taxon>Veillonellaceae</taxon>
        <taxon>Veillonella</taxon>
    </lineage>
</organism>
<dbReference type="Pfam" id="PF00211">
    <property type="entry name" value="Guanylate_cyc"/>
    <property type="match status" value="1"/>
</dbReference>
<dbReference type="PROSITE" id="PS50125">
    <property type="entry name" value="GUANYLATE_CYCLASE_2"/>
    <property type="match status" value="1"/>
</dbReference>
<protein>
    <submittedName>
        <fullName evidence="2">Adenylate/guanylate cyclase domain-containing protein</fullName>
    </submittedName>
</protein>
<accession>A0ABR7JZI4</accession>
<dbReference type="InterPro" id="IPR001054">
    <property type="entry name" value="A/G_cyclase"/>
</dbReference>
<dbReference type="Proteomes" id="UP000640363">
    <property type="component" value="Unassembled WGS sequence"/>
</dbReference>
<dbReference type="Gene3D" id="3.30.70.1230">
    <property type="entry name" value="Nucleotide cyclase"/>
    <property type="match status" value="1"/>
</dbReference>
<gene>
    <name evidence="2" type="ORF">H8892_09440</name>
</gene>
<name>A0ABR7JZI4_9FIRM</name>
<dbReference type="SUPFAM" id="SSF55073">
    <property type="entry name" value="Nucleotide cyclase"/>
    <property type="match status" value="1"/>
</dbReference>
<proteinExistence type="predicted"/>
<evidence type="ECO:0000313" key="2">
    <source>
        <dbReference type="EMBL" id="MBC6002166.1"/>
    </source>
</evidence>
<comment type="caution">
    <text evidence="2">The sequence shown here is derived from an EMBL/GenBank/DDBJ whole genome shotgun (WGS) entry which is preliminary data.</text>
</comment>
<feature type="domain" description="Guanylate cyclase" evidence="1">
    <location>
        <begin position="53"/>
        <end position="186"/>
    </location>
</feature>
<dbReference type="InterPro" id="IPR029787">
    <property type="entry name" value="Nucleotide_cyclase"/>
</dbReference>
<dbReference type="EMBL" id="JACRWI010000011">
    <property type="protein sequence ID" value="MBC6002166.1"/>
    <property type="molecule type" value="Genomic_DNA"/>
</dbReference>